<evidence type="ECO:0000313" key="9">
    <source>
        <dbReference type="Proteomes" id="UP000663852"/>
    </source>
</evidence>
<dbReference type="GO" id="GO:0016042">
    <property type="term" value="P:lipid catabolic process"/>
    <property type="evidence" value="ECO:0007669"/>
    <property type="project" value="UniProtKB-KW"/>
</dbReference>
<dbReference type="Gene3D" id="1.10.238.10">
    <property type="entry name" value="EF-hand"/>
    <property type="match status" value="2"/>
</dbReference>
<dbReference type="SMART" id="SM00239">
    <property type="entry name" value="C2"/>
    <property type="match status" value="1"/>
</dbReference>
<dbReference type="FunFam" id="1.10.238.10:FF:000005">
    <property type="entry name" value="Phosphoinositide phospholipase C"/>
    <property type="match status" value="1"/>
</dbReference>
<keyword evidence="4" id="KW-0443">Lipid metabolism</keyword>
<dbReference type="SMART" id="SM00233">
    <property type="entry name" value="PH"/>
    <property type="match status" value="1"/>
</dbReference>
<dbReference type="EMBL" id="CAJNOJ010000178">
    <property type="protein sequence ID" value="CAF1249225.1"/>
    <property type="molecule type" value="Genomic_DNA"/>
</dbReference>
<dbReference type="PROSITE" id="PS50008">
    <property type="entry name" value="PIPLC_Y_DOMAIN"/>
    <property type="match status" value="1"/>
</dbReference>
<dbReference type="SUPFAM" id="SSF47473">
    <property type="entry name" value="EF-hand"/>
    <property type="match status" value="1"/>
</dbReference>
<dbReference type="InterPro" id="IPR011992">
    <property type="entry name" value="EF-hand-dom_pair"/>
</dbReference>
<dbReference type="InterPro" id="IPR001192">
    <property type="entry name" value="PI-PLC_fam"/>
</dbReference>
<dbReference type="InterPro" id="IPR001849">
    <property type="entry name" value="PH_domain"/>
</dbReference>
<dbReference type="InterPro" id="IPR000909">
    <property type="entry name" value="PLipase_C_PInositol-sp_X_dom"/>
</dbReference>
<feature type="domain" description="PH" evidence="5">
    <location>
        <begin position="14"/>
        <end position="128"/>
    </location>
</feature>
<dbReference type="Gene3D" id="3.20.20.190">
    <property type="entry name" value="Phosphatidylinositol (PI) phosphodiesterase"/>
    <property type="match status" value="1"/>
</dbReference>
<evidence type="ECO:0000313" key="8">
    <source>
        <dbReference type="EMBL" id="CAF1249225.1"/>
    </source>
</evidence>
<dbReference type="PRINTS" id="PR00390">
    <property type="entry name" value="PHPHLIPASEC"/>
</dbReference>
<proteinExistence type="predicted"/>
<keyword evidence="4" id="KW-0378">Hydrolase</keyword>
<dbReference type="EC" id="3.1.4.11" evidence="4"/>
<dbReference type="PANTHER" id="PTHR10336">
    <property type="entry name" value="PHOSPHOINOSITIDE-SPECIFIC PHOSPHOLIPASE C FAMILY PROTEIN"/>
    <property type="match status" value="1"/>
</dbReference>
<dbReference type="InterPro" id="IPR001711">
    <property type="entry name" value="PLipase_C_Pinositol-sp_Y"/>
</dbReference>
<evidence type="ECO:0000256" key="4">
    <source>
        <dbReference type="RuleBase" id="RU361133"/>
    </source>
</evidence>
<accession>A0A814ZXF3</accession>
<evidence type="ECO:0000256" key="2">
    <source>
        <dbReference type="ARBA" id="ARBA00022490"/>
    </source>
</evidence>
<dbReference type="Pfam" id="PF00388">
    <property type="entry name" value="PI-PLC-X"/>
    <property type="match status" value="1"/>
</dbReference>
<protein>
    <recommendedName>
        <fullName evidence="4">Phosphoinositide phospholipase C</fullName>
        <ecNumber evidence="4">3.1.4.11</ecNumber>
    </recommendedName>
</protein>
<dbReference type="SUPFAM" id="SSF51695">
    <property type="entry name" value="PLC-like phosphodiesterases"/>
    <property type="match status" value="1"/>
</dbReference>
<dbReference type="Gene3D" id="2.30.29.30">
    <property type="entry name" value="Pleckstrin-homology domain (PH domain)/Phosphotyrosine-binding domain (PTB)"/>
    <property type="match status" value="1"/>
</dbReference>
<name>A0A814ZXF3_ADIRI</name>
<feature type="domain" description="C2" evidence="6">
    <location>
        <begin position="608"/>
        <end position="734"/>
    </location>
</feature>
<dbReference type="SUPFAM" id="SSF49562">
    <property type="entry name" value="C2 domain (Calcium/lipid-binding domain, CaLB)"/>
    <property type="match status" value="1"/>
</dbReference>
<dbReference type="SMART" id="SM00148">
    <property type="entry name" value="PLCXc"/>
    <property type="match status" value="1"/>
</dbReference>
<sequence>MNSNQTEHINRIITELKTGSFLTKQKRNGEQYLRHFYLEENEEFLSYHQSEKFFSQAHRYYIKDIDEVRIGFHTLIFDGLVKQQIVDSHKENLAFSIFYNNYRDELHLMANDAETRNVWISGLQYLIVRCAQNQQQHHTIRDTNWILSQLRFADKDKSSTMDRTECQQLLVNSLNVQLAEDVFENLFNVEAANKNADGHLTPDEFFDFFQNLTQRDDLFELMQKFVENGDEQSIDTIFMNVNELLHFLQTVQKQKIMVYSSKDNFTIESIATREQALKLIEEYELEVELKEQKLLSLDGFRNLLLSDEFSIMKPWCSCHPYQDMTRPLSDYYINASHNTYLFNNQIYGDSNPEAYNRALRAGCRVLEIDCYDGDDGQPIVTHGHTFVRSCSFESIIRLIQPNLFKTSPYPVILSIENHCSIKQQKEMARILREILGNQLLTQSPYIKHSWLLPSPEDLKYKVLIRSTKQSTCESLENTDTIDPSDLFIYLENVPYREYNYSKDHYNCCQSSSLSENQCEQICQSDPMGLIKQTHTYLLRMYPNGLRQDSSNPNPITVWNFGLQMVALNYQSDDRSMQLCYGKFLDNGSCGYVLKPNYLLQIEKSKFNPLNYSIKSLNSKDIFDCPVRLTITIISGQFFDRTSEDSDDIPDPYVIISTHGIPCDQQTQKTNFIENNGFNPNWNETFQFDIQFPQMCLLRFDVCDYDIYSHDDHLAYFCLPVLTIQPGYRHIHLRAKDHDKTYSTLFVHVTIDNRS</sequence>
<dbReference type="PROSITE" id="PS50003">
    <property type="entry name" value="PH_DOMAIN"/>
    <property type="match status" value="1"/>
</dbReference>
<evidence type="ECO:0000259" key="7">
    <source>
        <dbReference type="PROSITE" id="PS50008"/>
    </source>
</evidence>
<dbReference type="CDD" id="cd00275">
    <property type="entry name" value="C2_PLC_like"/>
    <property type="match status" value="1"/>
</dbReference>
<dbReference type="PROSITE" id="PS50007">
    <property type="entry name" value="PIPLC_X_DOMAIN"/>
    <property type="match status" value="1"/>
</dbReference>
<dbReference type="SUPFAM" id="SSF50729">
    <property type="entry name" value="PH domain-like"/>
    <property type="match status" value="1"/>
</dbReference>
<feature type="domain" description="PI-PLC Y-box" evidence="7">
    <location>
        <begin position="484"/>
        <end position="598"/>
    </location>
</feature>
<evidence type="ECO:0000256" key="3">
    <source>
        <dbReference type="ARBA" id="ARBA00023224"/>
    </source>
</evidence>
<dbReference type="Pfam" id="PF00387">
    <property type="entry name" value="PI-PLC-Y"/>
    <property type="match status" value="1"/>
</dbReference>
<dbReference type="InterPro" id="IPR017946">
    <property type="entry name" value="PLC-like_Pdiesterase_TIM-brl"/>
</dbReference>
<dbReference type="InterPro" id="IPR015359">
    <property type="entry name" value="PLC_EF-hand-like"/>
</dbReference>
<dbReference type="GO" id="GO:0004435">
    <property type="term" value="F:phosphatidylinositol-4,5-bisphosphate phospholipase C activity"/>
    <property type="evidence" value="ECO:0007669"/>
    <property type="project" value="UniProtKB-EC"/>
</dbReference>
<keyword evidence="2" id="KW-0963">Cytoplasm</keyword>
<dbReference type="AlphaFoldDB" id="A0A814ZXF3"/>
<dbReference type="CDD" id="cd08558">
    <property type="entry name" value="PI-PLCc_eukaryota"/>
    <property type="match status" value="1"/>
</dbReference>
<dbReference type="GO" id="GO:0035556">
    <property type="term" value="P:intracellular signal transduction"/>
    <property type="evidence" value="ECO:0007669"/>
    <property type="project" value="InterPro"/>
</dbReference>
<dbReference type="Pfam" id="PF00168">
    <property type="entry name" value="C2"/>
    <property type="match status" value="1"/>
</dbReference>
<dbReference type="GO" id="GO:0005737">
    <property type="term" value="C:cytoplasm"/>
    <property type="evidence" value="ECO:0007669"/>
    <property type="project" value="UniProtKB-SubCell"/>
</dbReference>
<evidence type="ECO:0000256" key="1">
    <source>
        <dbReference type="ARBA" id="ARBA00004496"/>
    </source>
</evidence>
<keyword evidence="4" id="KW-0442">Lipid degradation</keyword>
<reference evidence="8" key="1">
    <citation type="submission" date="2021-02" db="EMBL/GenBank/DDBJ databases">
        <authorList>
            <person name="Nowell W R."/>
        </authorList>
    </citation>
    <scope>NUCLEOTIDE SEQUENCE</scope>
</reference>
<gene>
    <name evidence="8" type="ORF">EDS130_LOCUS27880</name>
</gene>
<dbReference type="Pfam" id="PF09279">
    <property type="entry name" value="EF-hand_like"/>
    <property type="match status" value="1"/>
</dbReference>
<comment type="caution">
    <text evidence="8">The sequence shown here is derived from an EMBL/GenBank/DDBJ whole genome shotgun (WGS) entry which is preliminary data.</text>
</comment>
<dbReference type="InterPro" id="IPR000008">
    <property type="entry name" value="C2_dom"/>
</dbReference>
<evidence type="ECO:0000259" key="5">
    <source>
        <dbReference type="PROSITE" id="PS50003"/>
    </source>
</evidence>
<dbReference type="InterPro" id="IPR035892">
    <property type="entry name" value="C2_domain_sf"/>
</dbReference>
<evidence type="ECO:0000259" key="6">
    <source>
        <dbReference type="PROSITE" id="PS50004"/>
    </source>
</evidence>
<dbReference type="PROSITE" id="PS50004">
    <property type="entry name" value="C2"/>
    <property type="match status" value="1"/>
</dbReference>
<dbReference type="Proteomes" id="UP000663852">
    <property type="component" value="Unassembled WGS sequence"/>
</dbReference>
<dbReference type="OrthoDB" id="269822at2759"/>
<keyword evidence="3" id="KW-0807">Transducer</keyword>
<organism evidence="8 9">
    <name type="scientific">Adineta ricciae</name>
    <name type="common">Rotifer</name>
    <dbReference type="NCBI Taxonomy" id="249248"/>
    <lineage>
        <taxon>Eukaryota</taxon>
        <taxon>Metazoa</taxon>
        <taxon>Spiralia</taxon>
        <taxon>Gnathifera</taxon>
        <taxon>Rotifera</taxon>
        <taxon>Eurotatoria</taxon>
        <taxon>Bdelloidea</taxon>
        <taxon>Adinetida</taxon>
        <taxon>Adinetidae</taxon>
        <taxon>Adineta</taxon>
    </lineage>
</organism>
<dbReference type="SMART" id="SM00149">
    <property type="entry name" value="PLCYc"/>
    <property type="match status" value="1"/>
</dbReference>
<dbReference type="Pfam" id="PF16457">
    <property type="entry name" value="PH_12"/>
    <property type="match status" value="1"/>
</dbReference>
<dbReference type="Gene3D" id="2.60.40.150">
    <property type="entry name" value="C2 domain"/>
    <property type="match status" value="1"/>
</dbReference>
<comment type="subcellular location">
    <subcellularLocation>
        <location evidence="1">Cytoplasm</location>
    </subcellularLocation>
</comment>
<dbReference type="InterPro" id="IPR011993">
    <property type="entry name" value="PH-like_dom_sf"/>
</dbReference>
<comment type="catalytic activity">
    <reaction evidence="4">
        <text>a 1,2-diacyl-sn-glycero-3-phospho-(1D-myo-inositol-4,5-bisphosphate) + H2O = 1D-myo-inositol 1,4,5-trisphosphate + a 1,2-diacyl-sn-glycerol + H(+)</text>
        <dbReference type="Rhea" id="RHEA:33179"/>
        <dbReference type="ChEBI" id="CHEBI:15377"/>
        <dbReference type="ChEBI" id="CHEBI:15378"/>
        <dbReference type="ChEBI" id="CHEBI:17815"/>
        <dbReference type="ChEBI" id="CHEBI:58456"/>
        <dbReference type="ChEBI" id="CHEBI:203600"/>
        <dbReference type="EC" id="3.1.4.11"/>
    </reaction>
</comment>